<evidence type="ECO:0000313" key="3">
    <source>
        <dbReference type="Proteomes" id="UP001500657"/>
    </source>
</evidence>
<feature type="domain" description="Schlafen group 3-like DNA/RNA helicase" evidence="1">
    <location>
        <begin position="250"/>
        <end position="643"/>
    </location>
</feature>
<reference evidence="2 3" key="1">
    <citation type="journal article" date="2019" name="Int. J. Syst. Evol. Microbiol.">
        <title>The Global Catalogue of Microorganisms (GCM) 10K type strain sequencing project: providing services to taxonomists for standard genome sequencing and annotation.</title>
        <authorList>
            <consortium name="The Broad Institute Genomics Platform"/>
            <consortium name="The Broad Institute Genome Sequencing Center for Infectious Disease"/>
            <person name="Wu L."/>
            <person name="Ma J."/>
        </authorList>
    </citation>
    <scope>NUCLEOTIDE SEQUENCE [LARGE SCALE GENOMIC DNA]</scope>
    <source>
        <strain evidence="2 3">JCM 16242</strain>
    </source>
</reference>
<keyword evidence="3" id="KW-1185">Reference proteome</keyword>
<organism evidence="2 3">
    <name type="scientific">Rhodanobacter caeni</name>
    <dbReference type="NCBI Taxonomy" id="657654"/>
    <lineage>
        <taxon>Bacteria</taxon>
        <taxon>Pseudomonadati</taxon>
        <taxon>Pseudomonadota</taxon>
        <taxon>Gammaproteobacteria</taxon>
        <taxon>Lysobacterales</taxon>
        <taxon>Rhodanobacteraceae</taxon>
        <taxon>Rhodanobacter</taxon>
    </lineage>
</organism>
<dbReference type="SUPFAM" id="SSF52540">
    <property type="entry name" value="P-loop containing nucleoside triphosphate hydrolases"/>
    <property type="match status" value="1"/>
</dbReference>
<proteinExistence type="predicted"/>
<accession>A0ABN0U9J0</accession>
<comment type="caution">
    <text evidence="2">The sequence shown here is derived from an EMBL/GenBank/DDBJ whole genome shotgun (WGS) entry which is preliminary data.</text>
</comment>
<protein>
    <submittedName>
        <fullName evidence="2">DUF2075 domain-containing protein</fullName>
    </submittedName>
</protein>
<dbReference type="InterPro" id="IPR018647">
    <property type="entry name" value="SLFN_3-like_DNA/RNA_helicase"/>
</dbReference>
<evidence type="ECO:0000259" key="1">
    <source>
        <dbReference type="Pfam" id="PF09848"/>
    </source>
</evidence>
<dbReference type="EMBL" id="BAAAFO010000001">
    <property type="protein sequence ID" value="GAA0242985.1"/>
    <property type="molecule type" value="Genomic_DNA"/>
</dbReference>
<dbReference type="Pfam" id="PF09848">
    <property type="entry name" value="SLFN-g3_helicase"/>
    <property type="match status" value="1"/>
</dbReference>
<dbReference type="InterPro" id="IPR027417">
    <property type="entry name" value="P-loop_NTPase"/>
</dbReference>
<name>A0ABN0U9J0_9GAMM</name>
<dbReference type="Proteomes" id="UP001500657">
    <property type="component" value="Unassembled WGS sequence"/>
</dbReference>
<evidence type="ECO:0000313" key="2">
    <source>
        <dbReference type="EMBL" id="GAA0242985.1"/>
    </source>
</evidence>
<dbReference type="RefSeq" id="WP_343879977.1">
    <property type="nucleotide sequence ID" value="NZ_BAAAFO010000001.1"/>
</dbReference>
<gene>
    <name evidence="2" type="ORF">GCM10009126_05840</name>
</gene>
<sequence>MGTQASHTIEPRRQRWGYGAPIAGFLAQDPQAVIGALTTWHSFAVDLSQKVAWLEQIAILKNLLHSWATSTGAVFFEYDIPRLGSRIDTVVVLEHVLFVLEFKVGASDHARDADDQVWDYALDLKNFHDASHDAPIIPIVVATKAGATKLQIETGQHGDGVPRPLHCNATTLADAIQLGLGHFPPGRIEPELWQRGRYHPTPTIVEAARALYAGHTVEEISRRGADAGNLNVTANRLAELIAGVRQRGDKAIFFVTGVPGAGKTLVGLDIANRHTDRGDSLYSVYLSGNGPLVSVLHEALARDQVQRAKRSGNALRIGEARSAVKQFIQNVHHFRDDCLASGDAPIEHIALFDEAQRAWDLNQTASFMSRKKGVEGFDQSEPEFLISCLDRHDDWAVMVCLVGSGQEINTGEAGISEWLAALRRRFDRWQVYLSPRLHEIEYHARDELEALQTRRQAHWDDALHLATSMRSFRAARVSEFVNLLLALETEPARNVLAQVLPHFPIRLTRSLDRAKTWLRQQARGSERYGIVVSSQAQRLKPHAIDVRVKVDPVRWFLENRQDVRSSYYLEDVATEFQVQGLELDWTCVVWDGDLRLNANQWDHFSFKGKRWEHVRSGIRQRYLLNAYRVLLTRARQGMVIVVPEGSIDDPSRKPGYYDPAFGLLASLGIPQL</sequence>